<evidence type="ECO:0000259" key="11">
    <source>
        <dbReference type="PROSITE" id="PS50929"/>
    </source>
</evidence>
<dbReference type="SUPFAM" id="SSF90123">
    <property type="entry name" value="ABC transporter transmembrane region"/>
    <property type="match status" value="1"/>
</dbReference>
<protein>
    <submittedName>
        <fullName evidence="12">ABC transporter ATP-binding protein</fullName>
    </submittedName>
</protein>
<feature type="transmembrane region" description="Helical" evidence="9">
    <location>
        <begin position="69"/>
        <end position="96"/>
    </location>
</feature>
<dbReference type="Gene3D" id="3.40.50.300">
    <property type="entry name" value="P-loop containing nucleotide triphosphate hydrolases"/>
    <property type="match status" value="1"/>
</dbReference>
<evidence type="ECO:0000256" key="3">
    <source>
        <dbReference type="ARBA" id="ARBA00022475"/>
    </source>
</evidence>
<feature type="transmembrane region" description="Helical" evidence="9">
    <location>
        <begin position="20"/>
        <end position="43"/>
    </location>
</feature>
<dbReference type="AlphaFoldDB" id="A0A545U3B7"/>
<dbReference type="Gene3D" id="1.20.1560.10">
    <property type="entry name" value="ABC transporter type 1, transmembrane domain"/>
    <property type="match status" value="1"/>
</dbReference>
<evidence type="ECO:0000259" key="10">
    <source>
        <dbReference type="PROSITE" id="PS50893"/>
    </source>
</evidence>
<evidence type="ECO:0000256" key="9">
    <source>
        <dbReference type="SAM" id="Phobius"/>
    </source>
</evidence>
<keyword evidence="4 9" id="KW-0812">Transmembrane</keyword>
<evidence type="ECO:0000313" key="13">
    <source>
        <dbReference type="Proteomes" id="UP000315252"/>
    </source>
</evidence>
<dbReference type="GO" id="GO:0005524">
    <property type="term" value="F:ATP binding"/>
    <property type="evidence" value="ECO:0007669"/>
    <property type="project" value="UniProtKB-KW"/>
</dbReference>
<dbReference type="Pfam" id="PF00664">
    <property type="entry name" value="ABC_membrane"/>
    <property type="match status" value="1"/>
</dbReference>
<dbReference type="InterPro" id="IPR027417">
    <property type="entry name" value="P-loop_NTPase"/>
</dbReference>
<dbReference type="InterPro" id="IPR011527">
    <property type="entry name" value="ABC1_TM_dom"/>
</dbReference>
<evidence type="ECO:0000256" key="4">
    <source>
        <dbReference type="ARBA" id="ARBA00022692"/>
    </source>
</evidence>
<keyword evidence="8 9" id="KW-0472">Membrane</keyword>
<evidence type="ECO:0000256" key="7">
    <source>
        <dbReference type="ARBA" id="ARBA00022989"/>
    </source>
</evidence>
<organism evidence="12 13">
    <name type="scientific">Denitrobaculum tricleocarpae</name>
    <dbReference type="NCBI Taxonomy" id="2591009"/>
    <lineage>
        <taxon>Bacteria</taxon>
        <taxon>Pseudomonadati</taxon>
        <taxon>Pseudomonadota</taxon>
        <taxon>Alphaproteobacteria</taxon>
        <taxon>Rhodospirillales</taxon>
        <taxon>Rhodospirillaceae</taxon>
        <taxon>Denitrobaculum</taxon>
    </lineage>
</organism>
<evidence type="ECO:0000256" key="1">
    <source>
        <dbReference type="ARBA" id="ARBA00004651"/>
    </source>
</evidence>
<dbReference type="Pfam" id="PF00005">
    <property type="entry name" value="ABC_tran"/>
    <property type="match status" value="1"/>
</dbReference>
<dbReference type="PANTHER" id="PTHR24221">
    <property type="entry name" value="ATP-BINDING CASSETTE SUB-FAMILY B"/>
    <property type="match status" value="1"/>
</dbReference>
<evidence type="ECO:0000256" key="5">
    <source>
        <dbReference type="ARBA" id="ARBA00022741"/>
    </source>
</evidence>
<evidence type="ECO:0000256" key="2">
    <source>
        <dbReference type="ARBA" id="ARBA00022448"/>
    </source>
</evidence>
<keyword evidence="5" id="KW-0547">Nucleotide-binding</keyword>
<dbReference type="PANTHER" id="PTHR24221:SF654">
    <property type="entry name" value="ATP-BINDING CASSETTE SUB-FAMILY B MEMBER 6"/>
    <property type="match status" value="1"/>
</dbReference>
<feature type="domain" description="ABC transmembrane type-1" evidence="11">
    <location>
        <begin position="54"/>
        <end position="276"/>
    </location>
</feature>
<feature type="transmembrane region" description="Helical" evidence="9">
    <location>
        <begin position="175"/>
        <end position="192"/>
    </location>
</feature>
<feature type="transmembrane region" description="Helical" evidence="9">
    <location>
        <begin position="291"/>
        <end position="309"/>
    </location>
</feature>
<dbReference type="InterPro" id="IPR039421">
    <property type="entry name" value="Type_1_exporter"/>
</dbReference>
<dbReference type="EMBL" id="VHSH01000001">
    <property type="protein sequence ID" value="TQV83956.1"/>
    <property type="molecule type" value="Genomic_DNA"/>
</dbReference>
<feature type="transmembrane region" description="Helical" evidence="9">
    <location>
        <begin position="150"/>
        <end position="169"/>
    </location>
</feature>
<dbReference type="GO" id="GO:0140359">
    <property type="term" value="F:ABC-type transporter activity"/>
    <property type="evidence" value="ECO:0007669"/>
    <property type="project" value="InterPro"/>
</dbReference>
<dbReference type="SUPFAM" id="SSF52540">
    <property type="entry name" value="P-loop containing nucleoside triphosphate hydrolases"/>
    <property type="match status" value="1"/>
</dbReference>
<dbReference type="GO" id="GO:0005886">
    <property type="term" value="C:plasma membrane"/>
    <property type="evidence" value="ECO:0007669"/>
    <property type="project" value="UniProtKB-SubCell"/>
</dbReference>
<dbReference type="InterPro" id="IPR003439">
    <property type="entry name" value="ABC_transporter-like_ATP-bd"/>
</dbReference>
<dbReference type="Proteomes" id="UP000315252">
    <property type="component" value="Unassembled WGS sequence"/>
</dbReference>
<feature type="domain" description="ABC transporter" evidence="10">
    <location>
        <begin position="354"/>
        <end position="592"/>
    </location>
</feature>
<dbReference type="PROSITE" id="PS50929">
    <property type="entry name" value="ABC_TM1F"/>
    <property type="match status" value="1"/>
</dbReference>
<keyword evidence="13" id="KW-1185">Reference proteome</keyword>
<comment type="subcellular location">
    <subcellularLocation>
        <location evidence="1">Cell membrane</location>
        <topology evidence="1">Multi-pass membrane protein</topology>
    </subcellularLocation>
</comment>
<accession>A0A545U3B7</accession>
<keyword evidence="3" id="KW-1003">Cell membrane</keyword>
<dbReference type="PROSITE" id="PS50893">
    <property type="entry name" value="ABC_TRANSPORTER_2"/>
    <property type="match status" value="1"/>
</dbReference>
<dbReference type="PROSITE" id="PS00211">
    <property type="entry name" value="ABC_TRANSPORTER_1"/>
    <property type="match status" value="1"/>
</dbReference>
<name>A0A545U3B7_9PROT</name>
<dbReference type="InterPro" id="IPR017871">
    <property type="entry name" value="ABC_transporter-like_CS"/>
</dbReference>
<comment type="caution">
    <text evidence="12">The sequence shown here is derived from an EMBL/GenBank/DDBJ whole genome shotgun (WGS) entry which is preliminary data.</text>
</comment>
<gene>
    <name evidence="12" type="ORF">FKG95_03370</name>
</gene>
<sequence length="595" mass="65321">MVRTLLSDHEQRRAVQVFALMLVMAVVETLGVVSIMPFVLVLANPEVVESNKQLSFVYSYLGFTDPDRFLVLLGCITIGIFLLSMAIRAVTTYALVRFTTMRLHSISSRLLTAYLRQPYSFFLGRNTADLGKSVLSEVGRVTNGILMPMLRLLSGAVVALAILILLLFMEPLLSLAVALVLGGAFTAVYLVSRRLLHRIGRERVTANQLRFVLASEALNGIKELRLMGRVETYLQRFRKPSEDFARYQATSTLIGDLPQFGIQAIAFGGGLFTVVYLKATRGGLDEALPLISLYALAGYRLMPAFQLIFNNLTKIRFAFPALEVLYEDLTRKEALAVKDDDLESAPPAPLNGAVDFQDVSYSYPEMERPAVHGLNLAIQRSESVAFVGSTGAGKSTVIDLMLGLLKPTEGQILIDGQVLEGANLRGWQRNIGYVPQATYLADDTIAANIAFGVSRDKVDVAAVERAARAAQIHDFIVRELPESYETVVGERGIRLSGGQRQRLAIARALYHDPAVVVFDEATSALDNVTEAIVMEAVETLRGTKTVIIIAHRFSTIRHCDKIYVMEAGQLVADGTYSQLSESSGYFKKLVQAANA</sequence>
<dbReference type="GO" id="GO:0034040">
    <property type="term" value="F:ATPase-coupled lipid transmembrane transporter activity"/>
    <property type="evidence" value="ECO:0007669"/>
    <property type="project" value="TreeGrafter"/>
</dbReference>
<keyword evidence="7 9" id="KW-1133">Transmembrane helix</keyword>
<dbReference type="OrthoDB" id="5288404at2"/>
<dbReference type="GO" id="GO:0016887">
    <property type="term" value="F:ATP hydrolysis activity"/>
    <property type="evidence" value="ECO:0007669"/>
    <property type="project" value="InterPro"/>
</dbReference>
<evidence type="ECO:0000313" key="12">
    <source>
        <dbReference type="EMBL" id="TQV83956.1"/>
    </source>
</evidence>
<dbReference type="InterPro" id="IPR003593">
    <property type="entry name" value="AAA+_ATPase"/>
</dbReference>
<keyword evidence="2" id="KW-0813">Transport</keyword>
<keyword evidence="6 12" id="KW-0067">ATP-binding</keyword>
<evidence type="ECO:0000256" key="6">
    <source>
        <dbReference type="ARBA" id="ARBA00022840"/>
    </source>
</evidence>
<evidence type="ECO:0000256" key="8">
    <source>
        <dbReference type="ARBA" id="ARBA00023136"/>
    </source>
</evidence>
<proteinExistence type="predicted"/>
<dbReference type="FunFam" id="3.40.50.300:FF:000221">
    <property type="entry name" value="Multidrug ABC transporter ATP-binding protein"/>
    <property type="match status" value="1"/>
</dbReference>
<dbReference type="InterPro" id="IPR036640">
    <property type="entry name" value="ABC1_TM_sf"/>
</dbReference>
<dbReference type="SMART" id="SM00382">
    <property type="entry name" value="AAA"/>
    <property type="match status" value="1"/>
</dbReference>
<reference evidence="12 13" key="1">
    <citation type="submission" date="2019-06" db="EMBL/GenBank/DDBJ databases">
        <title>Whole genome sequence for Rhodospirillaceae sp. R148.</title>
        <authorList>
            <person name="Wang G."/>
        </authorList>
    </citation>
    <scope>NUCLEOTIDE SEQUENCE [LARGE SCALE GENOMIC DNA]</scope>
    <source>
        <strain evidence="12 13">R148</strain>
    </source>
</reference>